<dbReference type="OMA" id="QVANYAM"/>
<evidence type="ECO:0000256" key="1">
    <source>
        <dbReference type="ARBA" id="ARBA00001971"/>
    </source>
</evidence>
<keyword evidence="11 20" id="KW-0560">Oxidoreductase</keyword>
<keyword evidence="19 20" id="KW-0755">Steroidogenesis</keyword>
<keyword evidence="13 20" id="KW-0503">Monooxygenase</keyword>
<dbReference type="Ensembl" id="ENSCPBT00000013747.1">
    <property type="protein sequence ID" value="ENSCPBP00000011478.1"/>
    <property type="gene ID" value="ENSCPBG00000008748.1"/>
</dbReference>
<keyword evidence="16 20" id="KW-0472">Membrane</keyword>
<evidence type="ECO:0000256" key="20">
    <source>
        <dbReference type="RuleBase" id="RU364077"/>
    </source>
</evidence>
<dbReference type="InterPro" id="IPR050479">
    <property type="entry name" value="CYP11_CYP27_families"/>
</dbReference>
<dbReference type="GO" id="GO:0005506">
    <property type="term" value="F:iron ion binding"/>
    <property type="evidence" value="ECO:0007669"/>
    <property type="project" value="InterPro"/>
</dbReference>
<keyword evidence="6 20" id="KW-0153">Cholesterol metabolism</keyword>
<dbReference type="PANTHER" id="PTHR24279">
    <property type="entry name" value="CYTOCHROME P450"/>
    <property type="match status" value="1"/>
</dbReference>
<sequence>MLARGSLRLPALANPSSLWILSPTKDGQVPGYRRVYTAAGEVYPPSLQGKVARSFSELPGNWRTGWLNLFHFWQEGGFHNVHNIMIHKFQKFGPIYREKLGLYQSVNIINPEDAATLFKSEGNYPERFMVPPWVAYRDFRNKPYGVLLKKGEAWRSDRLILNKEVLSLQVIDCFVPLLNEVGEDFVKRVRVQIEKSGRGRWTADLTNELFRFALESVCNVLYGARLGLLQDLIDPEAQKFIDAVTLMFHTTSPMLYIPPSLLCRINSKTWRDHVESWDVIFRHADKCIQNIYRELRLDRKSTKEYTGILSSLLVQDKLPIDDIKANVTEMMAGGVDTTSMTLQWAMYELARTPVVQEQLREEIFAARQAAQGDMLKMLKAIRLLKAVIKETLRLHPVAVTLQRYTTQEIILQDYFIPAKMLENFKIETKRGVDIGTKFDLILIPDKPICLTLRTLDSQP</sequence>
<dbReference type="PRINTS" id="PR00463">
    <property type="entry name" value="EP450I"/>
</dbReference>
<dbReference type="EC" id="1.14.15.6" evidence="4 20"/>
<keyword evidence="9" id="KW-0999">Mitochondrion inner membrane</keyword>
<reference evidence="21" key="1">
    <citation type="journal article" date="2015" name="Genome Biol. Evol.">
        <title>Physical Mapping and Refinement of the Painted Turtle Genome (Chrysemys picta) Inform Amniote Genome Evolution and Challenge Turtle-Bird Chromosomal Conservation.</title>
        <authorList>
            <person name="Badenhorst D."/>
            <person name="Hillier L.W."/>
            <person name="Literman R."/>
            <person name="Montiel E.E."/>
            <person name="Radhakrishnan S."/>
            <person name="Shen Y."/>
            <person name="Minx P."/>
            <person name="Janes D.E."/>
            <person name="Warren W.C."/>
            <person name="Edwards S.V."/>
            <person name="Valenzuela N."/>
        </authorList>
    </citation>
    <scope>NUCLEOTIDE SEQUENCE [LARGE SCALE GENOMIC DNA]</scope>
</reference>
<evidence type="ECO:0000256" key="11">
    <source>
        <dbReference type="ARBA" id="ARBA00023002"/>
    </source>
</evidence>
<evidence type="ECO:0000256" key="3">
    <source>
        <dbReference type="ARBA" id="ARBA00010617"/>
    </source>
</evidence>
<evidence type="ECO:0000256" key="4">
    <source>
        <dbReference type="ARBA" id="ARBA00012764"/>
    </source>
</evidence>
<keyword evidence="10 20" id="KW-0809">Transit peptide</keyword>
<reference evidence="21" key="3">
    <citation type="submission" date="2025-09" db="UniProtKB">
        <authorList>
            <consortium name="Ensembl"/>
        </authorList>
    </citation>
    <scope>IDENTIFICATION</scope>
</reference>
<keyword evidence="7 20" id="KW-0349">Heme</keyword>
<dbReference type="GO" id="GO:0020037">
    <property type="term" value="F:heme binding"/>
    <property type="evidence" value="ECO:0007669"/>
    <property type="project" value="Ensembl"/>
</dbReference>
<proteinExistence type="inferred from homology"/>
<evidence type="ECO:0000256" key="6">
    <source>
        <dbReference type="ARBA" id="ARBA00022548"/>
    </source>
</evidence>
<evidence type="ECO:0000256" key="8">
    <source>
        <dbReference type="ARBA" id="ARBA00022723"/>
    </source>
</evidence>
<dbReference type="GO" id="GO:0034650">
    <property type="term" value="P:cortisol metabolic process"/>
    <property type="evidence" value="ECO:0007669"/>
    <property type="project" value="TreeGrafter"/>
</dbReference>
<keyword evidence="18 20" id="KW-0753">Steroid metabolism</keyword>
<dbReference type="GO" id="GO:0005743">
    <property type="term" value="C:mitochondrial inner membrane"/>
    <property type="evidence" value="ECO:0007669"/>
    <property type="project" value="UniProtKB-SubCell"/>
</dbReference>
<comment type="similarity">
    <text evidence="3 20">Belongs to the cytochrome P450 family.</text>
</comment>
<dbReference type="Proteomes" id="UP000694380">
    <property type="component" value="Chromosome 10"/>
</dbReference>
<keyword evidence="8 20" id="KW-0479">Metal-binding</keyword>
<dbReference type="AlphaFoldDB" id="A0A8C3FNU9"/>
<evidence type="ECO:0000256" key="7">
    <source>
        <dbReference type="ARBA" id="ARBA00022617"/>
    </source>
</evidence>
<dbReference type="GO" id="GO:0008386">
    <property type="term" value="F:cholesterol monooxygenase (side-chain-cleaving) activity"/>
    <property type="evidence" value="ECO:0007669"/>
    <property type="project" value="UniProtKB-EC"/>
</dbReference>
<dbReference type="InterPro" id="IPR001128">
    <property type="entry name" value="Cyt_P450"/>
</dbReference>
<evidence type="ECO:0000313" key="22">
    <source>
        <dbReference type="Proteomes" id="UP000694380"/>
    </source>
</evidence>
<evidence type="ECO:0000313" key="21">
    <source>
        <dbReference type="Ensembl" id="ENSCPBP00000011478.1"/>
    </source>
</evidence>
<dbReference type="GeneTree" id="ENSGT00940000158575"/>
<dbReference type="SUPFAM" id="SSF48264">
    <property type="entry name" value="Cytochrome P450"/>
    <property type="match status" value="1"/>
</dbReference>
<keyword evidence="22" id="KW-1185">Reference proteome</keyword>
<protein>
    <recommendedName>
        <fullName evidence="5 20">Cholesterol side-chain cleavage enzyme, mitochondrial</fullName>
        <ecNumber evidence="4 20">1.14.15.6</ecNumber>
    </recommendedName>
    <alternativeName>
        <fullName evidence="20">Cholesterol desmolase</fullName>
    </alternativeName>
</protein>
<dbReference type="GO" id="GO:0006704">
    <property type="term" value="P:glucocorticoid biosynthetic process"/>
    <property type="evidence" value="ECO:0007669"/>
    <property type="project" value="TreeGrafter"/>
</dbReference>
<evidence type="ECO:0000256" key="15">
    <source>
        <dbReference type="ARBA" id="ARBA00023128"/>
    </source>
</evidence>
<gene>
    <name evidence="21" type="primary">CYP11A1</name>
</gene>
<organism evidence="21 22">
    <name type="scientific">Chrysemys picta bellii</name>
    <name type="common">Western painted turtle</name>
    <name type="synonym">Emys bellii</name>
    <dbReference type="NCBI Taxonomy" id="8478"/>
    <lineage>
        <taxon>Eukaryota</taxon>
        <taxon>Metazoa</taxon>
        <taxon>Chordata</taxon>
        <taxon>Craniata</taxon>
        <taxon>Vertebrata</taxon>
        <taxon>Euteleostomi</taxon>
        <taxon>Archelosauria</taxon>
        <taxon>Testudinata</taxon>
        <taxon>Testudines</taxon>
        <taxon>Cryptodira</taxon>
        <taxon>Durocryptodira</taxon>
        <taxon>Testudinoidea</taxon>
        <taxon>Emydidae</taxon>
        <taxon>Chrysemys</taxon>
    </lineage>
</organism>
<dbReference type="UniPathway" id="UPA00229"/>
<keyword evidence="12 20" id="KW-0408">Iron</keyword>
<name>A0A8C3FNU9_CHRPI</name>
<dbReference type="InterPro" id="IPR002401">
    <property type="entry name" value="Cyt_P450_E_grp-I"/>
</dbReference>
<evidence type="ECO:0000256" key="2">
    <source>
        <dbReference type="ARBA" id="ARBA00005108"/>
    </source>
</evidence>
<reference evidence="21" key="2">
    <citation type="submission" date="2025-08" db="UniProtKB">
        <authorList>
            <consortium name="Ensembl"/>
        </authorList>
    </citation>
    <scope>IDENTIFICATION</scope>
</reference>
<evidence type="ECO:0000256" key="19">
    <source>
        <dbReference type="ARBA" id="ARBA00023250"/>
    </source>
</evidence>
<comment type="pathway">
    <text evidence="2 20">Lipid metabolism; C21-steroid hormone metabolism.</text>
</comment>
<evidence type="ECO:0000256" key="9">
    <source>
        <dbReference type="ARBA" id="ARBA00022792"/>
    </source>
</evidence>
<comment type="catalytic activity">
    <reaction evidence="20">
        <text>6 reduced [adrenodoxin] + cholesterol + 3 O2 + 6 H(+) = 4-methylpentanal + pregnenolone + 6 oxidized [adrenodoxin] + 4 H2O</text>
        <dbReference type="Rhea" id="RHEA:35739"/>
        <dbReference type="Rhea" id="RHEA-COMP:9998"/>
        <dbReference type="Rhea" id="RHEA-COMP:9999"/>
        <dbReference type="ChEBI" id="CHEBI:15377"/>
        <dbReference type="ChEBI" id="CHEBI:15378"/>
        <dbReference type="ChEBI" id="CHEBI:15379"/>
        <dbReference type="ChEBI" id="CHEBI:16113"/>
        <dbReference type="ChEBI" id="CHEBI:16581"/>
        <dbReference type="ChEBI" id="CHEBI:17998"/>
        <dbReference type="ChEBI" id="CHEBI:33737"/>
        <dbReference type="ChEBI" id="CHEBI:33738"/>
        <dbReference type="EC" id="1.14.15.6"/>
    </reaction>
</comment>
<dbReference type="Pfam" id="PF00067">
    <property type="entry name" value="p450"/>
    <property type="match status" value="1"/>
</dbReference>
<dbReference type="GO" id="GO:0008203">
    <property type="term" value="P:cholesterol metabolic process"/>
    <property type="evidence" value="ECO:0007669"/>
    <property type="project" value="UniProtKB-KW"/>
</dbReference>
<evidence type="ECO:0000256" key="14">
    <source>
        <dbReference type="ARBA" id="ARBA00023098"/>
    </source>
</evidence>
<dbReference type="GO" id="GO:0071375">
    <property type="term" value="P:cellular response to peptide hormone stimulus"/>
    <property type="evidence" value="ECO:0007669"/>
    <property type="project" value="TreeGrafter"/>
</dbReference>
<keyword evidence="14 20" id="KW-0443">Lipid metabolism</keyword>
<dbReference type="PANTHER" id="PTHR24279:SF3">
    <property type="entry name" value="CHOLESTEROL SIDE-CHAIN CLEAVAGE ENZYME, MITOCHONDRIAL"/>
    <property type="match status" value="1"/>
</dbReference>
<evidence type="ECO:0000256" key="18">
    <source>
        <dbReference type="ARBA" id="ARBA00023221"/>
    </source>
</evidence>
<comment type="function">
    <text evidence="20">A cytochrome P450 monooxygenase that catalyzes the side-chain hydroxylation and cleavage of cholesterol to pregnenolone, the precursor of most steroid hormones. Catalyzes three sequential oxidation reactions of cholesterol, namely the hydroxylation at C22 followed with the hydroxylation at C20 to yield 20R,22R-hydroxycholesterol that is further cleaved between C20 and C22 to yield the C21-steroid pregnenolone and 4-methylpentanal. Mechanistically, uses molecular oxygen inserting one oxygen atom into a substrate and reducing the second into a water molecule. Two electrons are provided by NADPH via a two-protein mitochondrial transfer system comprising flavoprotein FDXR (adrenodoxin/ferredoxin reductase) and nonheme iron-sulfur protein FDX1 or FDX2 (adrenodoxin/ferredoxin).</text>
</comment>
<evidence type="ECO:0000256" key="16">
    <source>
        <dbReference type="ARBA" id="ARBA00023136"/>
    </source>
</evidence>
<comment type="subcellular location">
    <subcellularLocation>
        <location evidence="20">Mitochondrion inner membrane</location>
        <topology evidence="20">Peripheral membrane protein</topology>
    </subcellularLocation>
    <text evidence="20">Localizes to the matrix side of the mitochondrion inner membrane.</text>
</comment>
<evidence type="ECO:0000256" key="17">
    <source>
        <dbReference type="ARBA" id="ARBA00023166"/>
    </source>
</evidence>
<dbReference type="PRINTS" id="PR00385">
    <property type="entry name" value="P450"/>
</dbReference>
<keyword evidence="17 20" id="KW-1207">Sterol metabolism</keyword>
<evidence type="ECO:0000256" key="5">
    <source>
        <dbReference type="ARBA" id="ARBA00019844"/>
    </source>
</evidence>
<keyword evidence="15 20" id="KW-0496">Mitochondrion</keyword>
<accession>A0A8C3FNU9</accession>
<dbReference type="InterPro" id="IPR036396">
    <property type="entry name" value="Cyt_P450_sf"/>
</dbReference>
<evidence type="ECO:0000256" key="12">
    <source>
        <dbReference type="ARBA" id="ARBA00023004"/>
    </source>
</evidence>
<evidence type="ECO:0000256" key="10">
    <source>
        <dbReference type="ARBA" id="ARBA00022946"/>
    </source>
</evidence>
<dbReference type="Gene3D" id="1.10.630.10">
    <property type="entry name" value="Cytochrome P450"/>
    <property type="match status" value="1"/>
</dbReference>
<comment type="cofactor">
    <cofactor evidence="1 20">
        <name>heme</name>
        <dbReference type="ChEBI" id="CHEBI:30413"/>
    </cofactor>
</comment>
<evidence type="ECO:0000256" key="13">
    <source>
        <dbReference type="ARBA" id="ARBA00023033"/>
    </source>
</evidence>
<dbReference type="GO" id="GO:0006700">
    <property type="term" value="P:C21-steroid hormone biosynthetic process"/>
    <property type="evidence" value="ECO:0007669"/>
    <property type="project" value="Ensembl"/>
</dbReference>